<evidence type="ECO:0000313" key="1">
    <source>
        <dbReference type="EMBL" id="CAA6826708.1"/>
    </source>
</evidence>
<name>A0A6S6UES4_9BACT</name>
<sequence>MIDRKLYLSYFTLEDINKWKCPTCRSGLLQVSTDKFMNEYNSETAINYDEDYF</sequence>
<dbReference type="AlphaFoldDB" id="A0A6S6UES4"/>
<protein>
    <submittedName>
        <fullName evidence="1">Uncharacterized protein</fullName>
    </submittedName>
</protein>
<gene>
    <name evidence="1" type="ORF">HELGO_WM26770</name>
</gene>
<organism evidence="1">
    <name type="scientific">uncultured Sulfurovum sp</name>
    <dbReference type="NCBI Taxonomy" id="269237"/>
    <lineage>
        <taxon>Bacteria</taxon>
        <taxon>Pseudomonadati</taxon>
        <taxon>Campylobacterota</taxon>
        <taxon>Epsilonproteobacteria</taxon>
        <taxon>Campylobacterales</taxon>
        <taxon>Sulfurovaceae</taxon>
        <taxon>Sulfurovum</taxon>
        <taxon>environmental samples</taxon>
    </lineage>
</organism>
<accession>A0A6S6UES4</accession>
<dbReference type="EMBL" id="CACVAR010000409">
    <property type="protein sequence ID" value="CAA6826708.1"/>
    <property type="molecule type" value="Genomic_DNA"/>
</dbReference>
<reference evidence="1" key="1">
    <citation type="submission" date="2020-01" db="EMBL/GenBank/DDBJ databases">
        <authorList>
            <person name="Meier V. D."/>
            <person name="Meier V D."/>
        </authorList>
    </citation>
    <scope>NUCLEOTIDE SEQUENCE</scope>
    <source>
        <strain evidence="1">HLG_WM_MAG_03</strain>
    </source>
</reference>
<proteinExistence type="predicted"/>